<dbReference type="InterPro" id="IPR035986">
    <property type="entry name" value="PKD_dom_sf"/>
</dbReference>
<dbReference type="CDD" id="cd00146">
    <property type="entry name" value="PKD"/>
    <property type="match status" value="1"/>
</dbReference>
<feature type="signal peptide" evidence="2">
    <location>
        <begin position="1"/>
        <end position="28"/>
    </location>
</feature>
<dbReference type="SUPFAM" id="SSF49299">
    <property type="entry name" value="PKD domain"/>
    <property type="match status" value="1"/>
</dbReference>
<dbReference type="OrthoDB" id="8913664at2"/>
<dbReference type="Proteomes" id="UP000275719">
    <property type="component" value="Unassembled WGS sequence"/>
</dbReference>
<feature type="domain" description="PKD" evidence="3">
    <location>
        <begin position="170"/>
        <end position="234"/>
    </location>
</feature>
<dbReference type="InterPro" id="IPR013783">
    <property type="entry name" value="Ig-like_fold"/>
</dbReference>
<sequence length="1648" mass="178786">MKEKKLFKPDKRLLLVLFWMLFIPIANAQNNSSYLSWDQMVGCIDYDSAIDPKRNTLNLNEGVQETDCLRFCEYSSVNFTVIGNNIADVEWQISGGNIGTTSGNYNEYATIDWGSNGSGSLNVIITYTDNTISTSSICVEKIISPDAKFEVLGSPDFTFCVNTPINFENLSNDNGGSDLIYYNWDFGDGNTSSAFEPTHSYDTPGYYEVILTVTNSCNCTSKYSVKVFIENKPNIDISCPSVVCEKDIATYTANEECSGEWNVIGGYIVGQNGNSIDVIWDSVDPEDGFGYVQYLSHCSCPFWTTVKVPVILERANIKGTETICLNNQAKYTLPQWPTTDFVWRLNGIENHPMLVYTDQRNEIIVDGSTIGTYTLTADYINTLLGCKGSASAIIKVINTVEIVNNNLPLRCSGINQSFTNNQNANVQWVISLNNNTVYTSNGASCIYNFPQGGTYTVVANANGCASPPVSVVVAQTPSQPAGPIQGDAFYCLNTPVIYSLPANTEPNSVYAWAVTGGTIQGSNSGSQITVIFTANNGTVKVKRVSTLGQICTSTELSKNVQKVTHNAVINHASNQVNFCPSSGTTFTANLQGVVYDNIEWSIVGLPPATPAIPNPQPTTNFGNVTNGTGGTTAQISFNEISGGVSNGQVRLTITKCGQTVVIPYNVTINQTPQLTINPISQVCAGENFNLSFNSSMPITSGTVKWTVNGAVFNGNTVTTNIDNISGANMSFPIVLEIINPNGCNFTATTSATVIVKPRPDIHVVSYNYSVCPTGSYSVTLQSNLGSGINSGLTYKWFKAPSLIPIGTGTSYTINNNSQGTPAGTYYLVVTNTNGCSTRTQNIIVTHNCSTPNPCNLNQTVTIDTNYTDWVSCNRINAKVNYTTNGGIIPTIKWYAPAQAQVDNDSSATTFFTTNVPGEYLLIVELNYNGCIVQKQISIQKNYQANFNYTLSCDDNGTYTAQLLNNSVFFNYTPNDSMYLYTYAGSNLTQNGSNATVTNLQPGQTYTFTLKISGGNGLPDCTKSVTVTIPSNPEVIFAIPAAPYCPENGIVLTIPGPGYNSDYIYKWEFNGTAYMASSTHTTVQIISSGWQNIKLTATNRYGCSFSHEAVEAFEVPSVNFSGYIDPQDNITACEGQTIQTLSFVSQTNPSPTTIIWMNGNVPVHQGLTFTPTTSGNYWPKLLNGDGCSNSDMAASPRNVTIKPLPYVNISGQNNVCLGSETTLYGTVTDTNLQHRWKLNTAVMSGPLGSWTTGSANLEVPVSGNIAGTYTYRLEVQGGNSCANSKEFVVTVHPALPNITISYSVYSCSPYTLQLTANGPANGTYNWSNGATGQTIYVLNGGAYSVTYIAPSGCTKTAQIQTPHNPERYLWVVPSGCYDICPNTDPAPYLLGPLGVQQAYRWLINGNPVQTGTNTNVPNLPITAAGGYQLSVQNGQCVNTSATANIMFNPQDCDIPICEFKFKITKIQYKSEGNFFVLSGMFVNTTANTVTVNLSSFNNYGTFDPAVITVGAGQSYTFAPLRFYPNSSYPIYGGMDMVVLSTYKCTDLFEIEWPPLGENYMMMMQTANELTLEPNPAVETTTVHYKLGSDYKQAQQLVVYDVLGNIKFVQKLNTNEGNVLVPVANWTTGIYVVSLEADNQRVMQQKLIKK</sequence>
<accession>A0A3P3WAB4</accession>
<gene>
    <name evidence="4" type="ORF">EG240_03930</name>
</gene>
<dbReference type="EMBL" id="RQVQ01000007">
    <property type="protein sequence ID" value="RRJ91940.1"/>
    <property type="molecule type" value="Genomic_DNA"/>
</dbReference>
<dbReference type="Gene3D" id="2.60.40.10">
    <property type="entry name" value="Immunoglobulins"/>
    <property type="match status" value="2"/>
</dbReference>
<evidence type="ECO:0000256" key="2">
    <source>
        <dbReference type="SAM" id="SignalP"/>
    </source>
</evidence>
<keyword evidence="1 2" id="KW-0732">Signal</keyword>
<dbReference type="SMART" id="SM00089">
    <property type="entry name" value="PKD"/>
    <property type="match status" value="2"/>
</dbReference>
<evidence type="ECO:0000259" key="3">
    <source>
        <dbReference type="PROSITE" id="PS50093"/>
    </source>
</evidence>
<name>A0A3P3WAB4_9FLAO</name>
<dbReference type="NCBIfam" id="TIGR04183">
    <property type="entry name" value="Por_Secre_tail"/>
    <property type="match status" value="1"/>
</dbReference>
<feature type="chain" id="PRO_5018250869" evidence="2">
    <location>
        <begin position="29"/>
        <end position="1648"/>
    </location>
</feature>
<comment type="caution">
    <text evidence="4">The sequence shown here is derived from an EMBL/GenBank/DDBJ whole genome shotgun (WGS) entry which is preliminary data.</text>
</comment>
<dbReference type="Pfam" id="PF18911">
    <property type="entry name" value="PKD_4"/>
    <property type="match status" value="1"/>
</dbReference>
<reference evidence="4 5" key="1">
    <citation type="submission" date="2018-11" db="EMBL/GenBank/DDBJ databases">
        <title>Flavobacterium sp. nov., YIM 102701-2 draft genome.</title>
        <authorList>
            <person name="Li G."/>
            <person name="Jiang Y."/>
        </authorList>
    </citation>
    <scope>NUCLEOTIDE SEQUENCE [LARGE SCALE GENOMIC DNA]</scope>
    <source>
        <strain evidence="4 5">YIM 102701-2</strain>
    </source>
</reference>
<proteinExistence type="predicted"/>
<dbReference type="Pfam" id="PF18962">
    <property type="entry name" value="Por_Secre_tail"/>
    <property type="match status" value="1"/>
</dbReference>
<dbReference type="InterPro" id="IPR022409">
    <property type="entry name" value="PKD/Chitinase_dom"/>
</dbReference>
<keyword evidence="5" id="KW-1185">Reference proteome</keyword>
<dbReference type="InterPro" id="IPR026444">
    <property type="entry name" value="Secre_tail"/>
</dbReference>
<organism evidence="4 5">
    <name type="scientific">Paenimyroides tangerinum</name>
    <dbReference type="NCBI Taxonomy" id="2488728"/>
    <lineage>
        <taxon>Bacteria</taxon>
        <taxon>Pseudomonadati</taxon>
        <taxon>Bacteroidota</taxon>
        <taxon>Flavobacteriia</taxon>
        <taxon>Flavobacteriales</taxon>
        <taxon>Flavobacteriaceae</taxon>
        <taxon>Paenimyroides</taxon>
    </lineage>
</organism>
<dbReference type="RefSeq" id="WP_125017649.1">
    <property type="nucleotide sequence ID" value="NZ_RQVQ01000007.1"/>
</dbReference>
<evidence type="ECO:0000256" key="1">
    <source>
        <dbReference type="ARBA" id="ARBA00022729"/>
    </source>
</evidence>
<protein>
    <submittedName>
        <fullName evidence="4">PKD domain-containing protein</fullName>
    </submittedName>
</protein>
<dbReference type="PROSITE" id="PS50093">
    <property type="entry name" value="PKD"/>
    <property type="match status" value="1"/>
</dbReference>
<evidence type="ECO:0000313" key="4">
    <source>
        <dbReference type="EMBL" id="RRJ91940.1"/>
    </source>
</evidence>
<evidence type="ECO:0000313" key="5">
    <source>
        <dbReference type="Proteomes" id="UP000275719"/>
    </source>
</evidence>
<dbReference type="InterPro" id="IPR000601">
    <property type="entry name" value="PKD_dom"/>
</dbReference>